<feature type="region of interest" description="Disordered" evidence="1">
    <location>
        <begin position="1"/>
        <end position="25"/>
    </location>
</feature>
<evidence type="ECO:0000313" key="3">
    <source>
        <dbReference type="Proteomes" id="UP000838756"/>
    </source>
</evidence>
<sequence>MIPEAEVAMDEAHSSENPWTLDQGAGMTTSHWEQFSSRTEKNRCLPDWPSADWQTSLGLEKVMENSTPYRFPKDVFLHLLKKMIFGLHK</sequence>
<gene>
    <name evidence="2" type="primary">jg24027</name>
    <name evidence="2" type="ORF">PAEG_LOCUS11767</name>
</gene>
<dbReference type="Proteomes" id="UP000838756">
    <property type="component" value="Unassembled WGS sequence"/>
</dbReference>
<accession>A0A8S4RB62</accession>
<comment type="caution">
    <text evidence="2">The sequence shown here is derived from an EMBL/GenBank/DDBJ whole genome shotgun (WGS) entry which is preliminary data.</text>
</comment>
<dbReference type="EMBL" id="CAKXAJ010025008">
    <property type="protein sequence ID" value="CAH2233843.1"/>
    <property type="molecule type" value="Genomic_DNA"/>
</dbReference>
<feature type="compositionally biased region" description="Polar residues" evidence="1">
    <location>
        <begin position="15"/>
        <end position="25"/>
    </location>
</feature>
<organism evidence="2 3">
    <name type="scientific">Pararge aegeria aegeria</name>
    <dbReference type="NCBI Taxonomy" id="348720"/>
    <lineage>
        <taxon>Eukaryota</taxon>
        <taxon>Metazoa</taxon>
        <taxon>Ecdysozoa</taxon>
        <taxon>Arthropoda</taxon>
        <taxon>Hexapoda</taxon>
        <taxon>Insecta</taxon>
        <taxon>Pterygota</taxon>
        <taxon>Neoptera</taxon>
        <taxon>Endopterygota</taxon>
        <taxon>Lepidoptera</taxon>
        <taxon>Glossata</taxon>
        <taxon>Ditrysia</taxon>
        <taxon>Papilionoidea</taxon>
        <taxon>Nymphalidae</taxon>
        <taxon>Satyrinae</taxon>
        <taxon>Satyrini</taxon>
        <taxon>Parargina</taxon>
        <taxon>Pararge</taxon>
    </lineage>
</organism>
<reference evidence="2" key="1">
    <citation type="submission" date="2022-03" db="EMBL/GenBank/DDBJ databases">
        <authorList>
            <person name="Lindestad O."/>
        </authorList>
    </citation>
    <scope>NUCLEOTIDE SEQUENCE</scope>
</reference>
<name>A0A8S4RB62_9NEOP</name>
<evidence type="ECO:0000256" key="1">
    <source>
        <dbReference type="SAM" id="MobiDB-lite"/>
    </source>
</evidence>
<evidence type="ECO:0000313" key="2">
    <source>
        <dbReference type="EMBL" id="CAH2233843.1"/>
    </source>
</evidence>
<protein>
    <submittedName>
        <fullName evidence="2">Jg24027 protein</fullName>
    </submittedName>
</protein>
<proteinExistence type="predicted"/>
<keyword evidence="3" id="KW-1185">Reference proteome</keyword>
<dbReference type="AlphaFoldDB" id="A0A8S4RB62"/>